<proteinExistence type="predicted"/>
<organism evidence="3 4">
    <name type="scientific">Amycolatopsis echigonensis</name>
    <dbReference type="NCBI Taxonomy" id="2576905"/>
    <lineage>
        <taxon>Bacteria</taxon>
        <taxon>Bacillati</taxon>
        <taxon>Actinomycetota</taxon>
        <taxon>Actinomycetes</taxon>
        <taxon>Pseudonocardiales</taxon>
        <taxon>Pseudonocardiaceae</taxon>
        <taxon>Amycolatopsis</taxon>
    </lineage>
</organism>
<dbReference type="Pfam" id="PF17920">
    <property type="entry name" value="TetR_C_16"/>
    <property type="match status" value="1"/>
</dbReference>
<dbReference type="EMBL" id="JACJHR010000087">
    <property type="protein sequence ID" value="MBB2504987.1"/>
    <property type="molecule type" value="Genomic_DNA"/>
</dbReference>
<dbReference type="Gene3D" id="1.10.357.10">
    <property type="entry name" value="Tetracycline Repressor, domain 2"/>
    <property type="match status" value="1"/>
</dbReference>
<evidence type="ECO:0000256" key="1">
    <source>
        <dbReference type="SAM" id="MobiDB-lite"/>
    </source>
</evidence>
<feature type="domain" description="Tetracyclin repressor-like C-terminal" evidence="2">
    <location>
        <begin position="9"/>
        <end position="53"/>
    </location>
</feature>
<dbReference type="Proteomes" id="UP000550260">
    <property type="component" value="Unassembled WGS sequence"/>
</dbReference>
<comment type="caution">
    <text evidence="3">The sequence shown here is derived from an EMBL/GenBank/DDBJ whole genome shotgun (WGS) entry which is preliminary data.</text>
</comment>
<gene>
    <name evidence="3" type="ORF">H5411_38360</name>
</gene>
<evidence type="ECO:0000313" key="4">
    <source>
        <dbReference type="Proteomes" id="UP000550260"/>
    </source>
</evidence>
<reference evidence="3 4" key="1">
    <citation type="submission" date="2020-08" db="EMBL/GenBank/DDBJ databases">
        <title>Amycolatopsis echigonensis JCM 21831.</title>
        <authorList>
            <person name="Tedsree N."/>
            <person name="Kuncharoen N."/>
            <person name="Likhitwitayawuid K."/>
            <person name="Tanasupawat S."/>
        </authorList>
    </citation>
    <scope>NUCLEOTIDE SEQUENCE [LARGE SCALE GENOMIC DNA]</scope>
    <source>
        <strain evidence="3 4">JCM 21831</strain>
    </source>
</reference>
<evidence type="ECO:0000313" key="3">
    <source>
        <dbReference type="EMBL" id="MBB2504987.1"/>
    </source>
</evidence>
<sequence length="130" mass="13579">MARSSTWSAPGTHQRAALAISQIPGPALARHAVGLDNLTSASQDDLVAVLLPASPRLWPRENGGLVRSLSLHRLWLVHATAWVEGRPGLGGVHRAGADFVGAARPEGASARGPDRAGRGEGRLRHPCVAP</sequence>
<feature type="compositionally biased region" description="Basic and acidic residues" evidence="1">
    <location>
        <begin position="112"/>
        <end position="123"/>
    </location>
</feature>
<dbReference type="SUPFAM" id="SSF48498">
    <property type="entry name" value="Tetracyclin repressor-like, C-terminal domain"/>
    <property type="match status" value="1"/>
</dbReference>
<dbReference type="InterPro" id="IPR041678">
    <property type="entry name" value="TetR_C_16"/>
</dbReference>
<accession>A0A8E1W7B6</accession>
<evidence type="ECO:0000259" key="2">
    <source>
        <dbReference type="Pfam" id="PF17920"/>
    </source>
</evidence>
<feature type="region of interest" description="Disordered" evidence="1">
    <location>
        <begin position="103"/>
        <end position="130"/>
    </location>
</feature>
<name>A0A8E1W7B6_9PSEU</name>
<dbReference type="InterPro" id="IPR036271">
    <property type="entry name" value="Tet_transcr_reg_TetR-rel_C_sf"/>
</dbReference>
<protein>
    <recommendedName>
        <fullName evidence="2">Tetracyclin repressor-like C-terminal domain-containing protein</fullName>
    </recommendedName>
</protein>
<dbReference type="AlphaFoldDB" id="A0A8E1W7B6"/>